<organism evidence="1 2">
    <name type="scientific">Triticum turgidum subsp. durum</name>
    <name type="common">Durum wheat</name>
    <name type="synonym">Triticum durum</name>
    <dbReference type="NCBI Taxonomy" id="4567"/>
    <lineage>
        <taxon>Eukaryota</taxon>
        <taxon>Viridiplantae</taxon>
        <taxon>Streptophyta</taxon>
        <taxon>Embryophyta</taxon>
        <taxon>Tracheophyta</taxon>
        <taxon>Spermatophyta</taxon>
        <taxon>Magnoliopsida</taxon>
        <taxon>Liliopsida</taxon>
        <taxon>Poales</taxon>
        <taxon>Poaceae</taxon>
        <taxon>BOP clade</taxon>
        <taxon>Pooideae</taxon>
        <taxon>Triticodae</taxon>
        <taxon>Triticeae</taxon>
        <taxon>Triticinae</taxon>
        <taxon>Triticum</taxon>
    </lineage>
</organism>
<dbReference type="PANTHER" id="PTHR47482">
    <property type="entry name" value="OS11G0632001 PROTEIN"/>
    <property type="match status" value="1"/>
</dbReference>
<protein>
    <submittedName>
        <fullName evidence="1">Uncharacterized protein</fullName>
    </submittedName>
</protein>
<evidence type="ECO:0000313" key="2">
    <source>
        <dbReference type="Proteomes" id="UP000324705"/>
    </source>
</evidence>
<keyword evidence="2" id="KW-1185">Reference proteome</keyword>
<dbReference type="PANTHER" id="PTHR47482:SF5">
    <property type="entry name" value="FAR1 DOMAIN-CONTAINING PROTEIN"/>
    <property type="match status" value="1"/>
</dbReference>
<name>A0A9R0XRV4_TRITD</name>
<sequence length="133" mass="14883">MSVGHRRLVSGEEFEDYLEHPYPVPLALFLRSEASRAVPADSNAGLQLGSAPPDQTPCPWDECSQLCRGTDKECSATCTCSGEAYDFYNLYTWEIGFGIRYDKIRLNAERTKCMEEIVCGCSVPTELCLHSYI</sequence>
<dbReference type="Proteomes" id="UP000324705">
    <property type="component" value="Chromosome 6A"/>
</dbReference>
<reference evidence="1 2" key="1">
    <citation type="submission" date="2017-09" db="EMBL/GenBank/DDBJ databases">
        <authorList>
            <consortium name="International Durum Wheat Genome Sequencing Consortium (IDWGSC)"/>
            <person name="Milanesi L."/>
        </authorList>
    </citation>
    <scope>NUCLEOTIDE SEQUENCE [LARGE SCALE GENOMIC DNA]</scope>
    <source>
        <strain evidence="2">cv. Svevo</strain>
    </source>
</reference>
<dbReference type="Gramene" id="TRITD6Av1G004290.1">
    <property type="protein sequence ID" value="TRITD6Av1G004290.1"/>
    <property type="gene ID" value="TRITD6Av1G004290"/>
</dbReference>
<accession>A0A9R0XRV4</accession>
<proteinExistence type="predicted"/>
<dbReference type="EMBL" id="LT934121">
    <property type="protein sequence ID" value="VAI41579.1"/>
    <property type="molecule type" value="Genomic_DNA"/>
</dbReference>
<evidence type="ECO:0000313" key="1">
    <source>
        <dbReference type="EMBL" id="VAI41579.1"/>
    </source>
</evidence>
<gene>
    <name evidence="1" type="ORF">TRITD_6Av1G004290</name>
</gene>
<dbReference type="AlphaFoldDB" id="A0A9R0XRV4"/>